<feature type="transmembrane region" description="Helical" evidence="1">
    <location>
        <begin position="35"/>
        <end position="55"/>
    </location>
</feature>
<feature type="transmembrane region" description="Helical" evidence="1">
    <location>
        <begin position="257"/>
        <end position="276"/>
    </location>
</feature>
<feature type="transmembrane region" description="Helical" evidence="1">
    <location>
        <begin position="216"/>
        <end position="237"/>
    </location>
</feature>
<accession>A0A5P5X683</accession>
<gene>
    <name evidence="2" type="primary">wzy</name>
</gene>
<proteinExistence type="predicted"/>
<evidence type="ECO:0000256" key="1">
    <source>
        <dbReference type="SAM" id="Phobius"/>
    </source>
</evidence>
<dbReference type="Pfam" id="PF14897">
    <property type="entry name" value="EpsG"/>
    <property type="match status" value="1"/>
</dbReference>
<keyword evidence="1" id="KW-0472">Membrane</keyword>
<feature type="transmembrane region" description="Helical" evidence="1">
    <location>
        <begin position="179"/>
        <end position="204"/>
    </location>
</feature>
<protein>
    <submittedName>
        <fullName evidence="2">Polysaccharide polymerase</fullName>
    </submittedName>
</protein>
<keyword evidence="1" id="KW-1133">Transmembrane helix</keyword>
<dbReference type="AlphaFoldDB" id="A0A5P5X683"/>
<feature type="transmembrane region" description="Helical" evidence="1">
    <location>
        <begin position="6"/>
        <end position="23"/>
    </location>
</feature>
<dbReference type="InterPro" id="IPR049458">
    <property type="entry name" value="EpsG-like"/>
</dbReference>
<sequence>MGKYVNIYIVFSLSLSLIALLHVKSKEYKKLNELYVVSFMFLFSMVVGVSSIMGWREITHMKGGIDTIVYQEIFNVLLNKDISSVNEQRIEFGYALLMWLSKSIVDNFNFFLFIFSVAILTLYLKICNVMTKNVFSIVSYFAISLFVIDSFNISRMILSVFILFFIIPELRKENYLRAILIVLLSTSIQMTGLWGLVIIFYYYFMYSLTNKKTIRFLMFLLGSVLSYGMVFVFKAMLMKVGYSHYVDDEGGASYLNYIYLAVILFISFVFKFDKFVDETNAMVVLRILPSMFFIIPLYTAIPIAYRFNLLYILLFFFILPDLCKFGVLNVKKFKFYYFPFIFIPLLYAGLKFSSYFQTSVNSALLWNVSNSWYLF</sequence>
<keyword evidence="1" id="KW-0812">Transmembrane</keyword>
<feature type="transmembrane region" description="Helical" evidence="1">
    <location>
        <begin position="108"/>
        <end position="126"/>
    </location>
</feature>
<evidence type="ECO:0000313" key="2">
    <source>
        <dbReference type="EMBL" id="QFF90751.1"/>
    </source>
</evidence>
<feature type="transmembrane region" description="Helical" evidence="1">
    <location>
        <begin position="309"/>
        <end position="328"/>
    </location>
</feature>
<reference evidence="2" key="1">
    <citation type="submission" date="2019-02" db="EMBL/GenBank/DDBJ databases">
        <authorList>
            <person name="Pang Y."/>
        </authorList>
    </citation>
    <scope>NUCLEOTIDE SEQUENCE</scope>
    <source>
        <strain evidence="2">G3567</strain>
    </source>
</reference>
<organism evidence="2">
    <name type="scientific">Vibrio parahaemolyticus</name>
    <dbReference type="NCBI Taxonomy" id="670"/>
    <lineage>
        <taxon>Bacteria</taxon>
        <taxon>Pseudomonadati</taxon>
        <taxon>Pseudomonadota</taxon>
        <taxon>Gammaproteobacteria</taxon>
        <taxon>Vibrionales</taxon>
        <taxon>Vibrionaceae</taxon>
        <taxon>Vibrio</taxon>
    </lineage>
</organism>
<feature type="transmembrane region" description="Helical" evidence="1">
    <location>
        <begin position="335"/>
        <end position="356"/>
    </location>
</feature>
<dbReference type="EMBL" id="MK503855">
    <property type="protein sequence ID" value="QFF90751.1"/>
    <property type="molecule type" value="Genomic_DNA"/>
</dbReference>
<feature type="transmembrane region" description="Helical" evidence="1">
    <location>
        <begin position="283"/>
        <end position="303"/>
    </location>
</feature>
<feature type="transmembrane region" description="Helical" evidence="1">
    <location>
        <begin position="138"/>
        <end position="167"/>
    </location>
</feature>
<name>A0A5P5X683_VIBPH</name>